<dbReference type="AlphaFoldDB" id="A0A2A4G113"/>
<evidence type="ECO:0000313" key="2">
    <source>
        <dbReference type="Proteomes" id="UP000219559"/>
    </source>
</evidence>
<dbReference type="Proteomes" id="UP000219559">
    <property type="component" value="Unassembled WGS sequence"/>
</dbReference>
<organism evidence="1 2">
    <name type="scientific">Sediminicola luteus</name>
    <dbReference type="NCBI Taxonomy" id="319238"/>
    <lineage>
        <taxon>Bacteria</taxon>
        <taxon>Pseudomonadati</taxon>
        <taxon>Bacteroidota</taxon>
        <taxon>Flavobacteriia</taxon>
        <taxon>Flavobacteriales</taxon>
        <taxon>Flavobacteriaceae</taxon>
        <taxon>Sediminicola</taxon>
    </lineage>
</organism>
<proteinExistence type="predicted"/>
<gene>
    <name evidence="1" type="ORF">B7P33_18800</name>
</gene>
<sequence>MLSVMELTGTELAVEVCTDKVLGIICQLVDVLDVERIFFNKGQQHNSFKYCLILIAKIEVKQIVDQVWPVIHNIMAQYPDFTCKVFTLGYTNAQLQQANLFFLNHCHADKLVYISDKKDCTWAYPEQNIQAVCEKA</sequence>
<evidence type="ECO:0000313" key="1">
    <source>
        <dbReference type="EMBL" id="PCE62679.1"/>
    </source>
</evidence>
<keyword evidence="2" id="KW-1185">Reference proteome</keyword>
<reference evidence="1 2" key="1">
    <citation type="submission" date="2017-04" db="EMBL/GenBank/DDBJ databases">
        <title>A new member of the family Flavobacteriaceae isolated from ascidians.</title>
        <authorList>
            <person name="Chen L."/>
        </authorList>
    </citation>
    <scope>NUCLEOTIDE SEQUENCE [LARGE SCALE GENOMIC DNA]</scope>
    <source>
        <strain evidence="1 2">HQA918</strain>
    </source>
</reference>
<feature type="non-terminal residue" evidence="1">
    <location>
        <position position="136"/>
    </location>
</feature>
<accession>A0A2A4G113</accession>
<protein>
    <submittedName>
        <fullName evidence="1">Uncharacterized protein</fullName>
    </submittedName>
</protein>
<dbReference type="EMBL" id="NBWU01000008">
    <property type="protein sequence ID" value="PCE62679.1"/>
    <property type="molecule type" value="Genomic_DNA"/>
</dbReference>
<name>A0A2A4G113_9FLAO</name>
<comment type="caution">
    <text evidence="1">The sequence shown here is derived from an EMBL/GenBank/DDBJ whole genome shotgun (WGS) entry which is preliminary data.</text>
</comment>